<keyword evidence="7" id="KW-0547">Nucleotide-binding</keyword>
<evidence type="ECO:0000259" key="13">
    <source>
        <dbReference type="Pfam" id="PF03281"/>
    </source>
</evidence>
<keyword evidence="8" id="KW-0067">ATP-binding</keyword>
<evidence type="ECO:0000256" key="9">
    <source>
        <dbReference type="ARBA" id="ARBA00022842"/>
    </source>
</evidence>
<dbReference type="GO" id="GO:0005525">
    <property type="term" value="F:GTP binding"/>
    <property type="evidence" value="ECO:0007669"/>
    <property type="project" value="UniProtKB-KW"/>
</dbReference>
<keyword evidence="16" id="KW-1185">Reference proteome</keyword>
<evidence type="ECO:0000313" key="16">
    <source>
        <dbReference type="Proteomes" id="UP001378592"/>
    </source>
</evidence>
<dbReference type="SMART" id="SM01265">
    <property type="entry name" value="Mab-21"/>
    <property type="match status" value="1"/>
</dbReference>
<evidence type="ECO:0000256" key="2">
    <source>
        <dbReference type="ARBA" id="ARBA00001946"/>
    </source>
</evidence>
<comment type="similarity">
    <text evidence="3">Belongs to the mab-21 family.</text>
</comment>
<dbReference type="InterPro" id="IPR046903">
    <property type="entry name" value="Mab-21-like_nuc_Trfase"/>
</dbReference>
<dbReference type="Gene3D" id="1.10.1410.40">
    <property type="match status" value="1"/>
</dbReference>
<accession>A0AAN9VNS0</accession>
<dbReference type="GO" id="GO:0046872">
    <property type="term" value="F:metal ion binding"/>
    <property type="evidence" value="ECO:0007669"/>
    <property type="project" value="UniProtKB-KW"/>
</dbReference>
<keyword evidence="5" id="KW-0548">Nucleotidyltransferase</keyword>
<evidence type="ECO:0000256" key="8">
    <source>
        <dbReference type="ARBA" id="ARBA00022840"/>
    </source>
</evidence>
<evidence type="ECO:0000256" key="7">
    <source>
        <dbReference type="ARBA" id="ARBA00022741"/>
    </source>
</evidence>
<dbReference type="EMBL" id="JAZDUA010000360">
    <property type="protein sequence ID" value="KAK7793797.1"/>
    <property type="molecule type" value="Genomic_DNA"/>
</dbReference>
<dbReference type="Gene3D" id="3.30.460.90">
    <property type="match status" value="1"/>
</dbReference>
<evidence type="ECO:0000256" key="6">
    <source>
        <dbReference type="ARBA" id="ARBA00022723"/>
    </source>
</evidence>
<comment type="cofactor">
    <cofactor evidence="1">
        <name>Mn(2+)</name>
        <dbReference type="ChEBI" id="CHEBI:29035"/>
    </cofactor>
</comment>
<dbReference type="GO" id="GO:0005524">
    <property type="term" value="F:ATP binding"/>
    <property type="evidence" value="ECO:0007669"/>
    <property type="project" value="UniProtKB-KW"/>
</dbReference>
<evidence type="ECO:0000256" key="10">
    <source>
        <dbReference type="ARBA" id="ARBA00023134"/>
    </source>
</evidence>
<name>A0AAN9VNS0_9ORTH</name>
<evidence type="ECO:0000256" key="12">
    <source>
        <dbReference type="SAM" id="Coils"/>
    </source>
</evidence>
<dbReference type="Proteomes" id="UP001378592">
    <property type="component" value="Unassembled WGS sequence"/>
</dbReference>
<dbReference type="PANTHER" id="PTHR10656:SF42">
    <property type="entry name" value="CYCLIC GMP-AMP SYNTHASE-LIKE PROTEIN-RELATED"/>
    <property type="match status" value="1"/>
</dbReference>
<keyword evidence="11" id="KW-0464">Manganese</keyword>
<keyword evidence="4" id="KW-0808">Transferase</keyword>
<evidence type="ECO:0000313" key="15">
    <source>
        <dbReference type="EMBL" id="KAK7793797.1"/>
    </source>
</evidence>
<evidence type="ECO:0000256" key="3">
    <source>
        <dbReference type="ARBA" id="ARBA00008307"/>
    </source>
</evidence>
<feature type="coiled-coil region" evidence="12">
    <location>
        <begin position="489"/>
        <end position="516"/>
    </location>
</feature>
<keyword evidence="10" id="KW-0342">GTP-binding</keyword>
<dbReference type="InterPro" id="IPR046906">
    <property type="entry name" value="Mab-21_HhH/H2TH-like"/>
</dbReference>
<keyword evidence="6" id="KW-0479">Metal-binding</keyword>
<evidence type="ECO:0000256" key="1">
    <source>
        <dbReference type="ARBA" id="ARBA00001936"/>
    </source>
</evidence>
<dbReference type="PANTHER" id="PTHR10656">
    <property type="entry name" value="CELL FATE DETERMINING PROTEIN MAB21-RELATED"/>
    <property type="match status" value="1"/>
</dbReference>
<dbReference type="GO" id="GO:0016779">
    <property type="term" value="F:nucleotidyltransferase activity"/>
    <property type="evidence" value="ECO:0007669"/>
    <property type="project" value="UniProtKB-KW"/>
</dbReference>
<keyword evidence="9" id="KW-0460">Magnesium</keyword>
<gene>
    <name evidence="15" type="ORF">R5R35_013014</name>
</gene>
<feature type="domain" description="Mab-21-like HhH/H2TH-like" evidence="14">
    <location>
        <begin position="254"/>
        <end position="345"/>
    </location>
</feature>
<dbReference type="InterPro" id="IPR024810">
    <property type="entry name" value="MAB21L/cGLR"/>
</dbReference>
<dbReference type="Pfam" id="PF03281">
    <property type="entry name" value="Mab-21"/>
    <property type="match status" value="1"/>
</dbReference>
<comment type="cofactor">
    <cofactor evidence="2">
        <name>Mg(2+)</name>
        <dbReference type="ChEBI" id="CHEBI:18420"/>
    </cofactor>
</comment>
<evidence type="ECO:0000256" key="4">
    <source>
        <dbReference type="ARBA" id="ARBA00022679"/>
    </source>
</evidence>
<comment type="caution">
    <text evidence="15">The sequence shown here is derived from an EMBL/GenBank/DDBJ whole genome shotgun (WGS) entry which is preliminary data.</text>
</comment>
<organism evidence="15 16">
    <name type="scientific">Gryllus longicercus</name>
    <dbReference type="NCBI Taxonomy" id="2509291"/>
    <lineage>
        <taxon>Eukaryota</taxon>
        <taxon>Metazoa</taxon>
        <taxon>Ecdysozoa</taxon>
        <taxon>Arthropoda</taxon>
        <taxon>Hexapoda</taxon>
        <taxon>Insecta</taxon>
        <taxon>Pterygota</taxon>
        <taxon>Neoptera</taxon>
        <taxon>Polyneoptera</taxon>
        <taxon>Orthoptera</taxon>
        <taxon>Ensifera</taxon>
        <taxon>Gryllidea</taxon>
        <taxon>Grylloidea</taxon>
        <taxon>Gryllidae</taxon>
        <taxon>Gryllinae</taxon>
        <taxon>Gryllus</taxon>
    </lineage>
</organism>
<dbReference type="AlphaFoldDB" id="A0AAN9VNS0"/>
<evidence type="ECO:0000256" key="11">
    <source>
        <dbReference type="ARBA" id="ARBA00023211"/>
    </source>
</evidence>
<reference evidence="15 16" key="1">
    <citation type="submission" date="2024-03" db="EMBL/GenBank/DDBJ databases">
        <title>The genome assembly and annotation of the cricket Gryllus longicercus Weissman &amp; Gray.</title>
        <authorList>
            <person name="Szrajer S."/>
            <person name="Gray D."/>
            <person name="Ylla G."/>
        </authorList>
    </citation>
    <scope>NUCLEOTIDE SEQUENCE [LARGE SCALE GENOMIC DNA]</scope>
    <source>
        <strain evidence="15">DAG 2021-001</strain>
        <tissue evidence="15">Whole body minus gut</tissue>
    </source>
</reference>
<feature type="domain" description="Mab-21-like nucleotidyltransferase" evidence="13">
    <location>
        <begin position="65"/>
        <end position="250"/>
    </location>
</feature>
<sequence length="609" mass="70092">MNEKKYNALDSALQEITSSAIRLSEKDKKCYNDHLKQVLECIVKQMKNNDVFKFLYKNNVYTGSFYENLRISKPDEFDINLIFVLPAECKIFYDQKQPGFVKIKVISFAESQIKKHLNDVPNLERILKSWIDPKTKFLLRTGFMQWMQGVFTQALDRVSLENTVIKRSSSGPAFTVKVSQPQLGLSEYSVDLVPVFEFPDKDLPSAPVRKLPKGAVHKEWTVVPKSPPNVSDVTYWRMSFYKQEKEIMNNLNGMKHVIKLIKLFRDKEKWKVLSSYAIKTVFLWECERQPKDGFWQNGVGQLFVHMLQRLHEHLMKQSIPFYWDKNHNLLSQVNPDTLTIYSNRISVVLKKIDLHLEDDPELIKNILGIQKDTPEDNKYNLNSNLFKEINNQQPTAIKTSSKTPCDVTRIHGSTSWIDITEKGISSVKIGSNVDENVLSKTKLRESVDVAGHLKIGCKNNAIHQTTKISDPVLDLPGNLKEQHDIKQTLQFLLQQQIQIKKEIKELKKENALLRKHFHNTTNYAPDPQASSAVHTFFDLPSSNQNCHLCGTLLPNRYPAPEEKQVVTRNATGQNSCVPDTIKCNSYMVDLFDVFNNKPQEDTKALNNLL</sequence>
<dbReference type="Pfam" id="PF20266">
    <property type="entry name" value="Mab-21_C"/>
    <property type="match status" value="1"/>
</dbReference>
<proteinExistence type="inferred from homology"/>
<evidence type="ECO:0000256" key="5">
    <source>
        <dbReference type="ARBA" id="ARBA00022695"/>
    </source>
</evidence>
<keyword evidence="12" id="KW-0175">Coiled coil</keyword>
<protein>
    <submittedName>
        <fullName evidence="15">Uncharacterized protein</fullName>
    </submittedName>
</protein>
<evidence type="ECO:0000259" key="14">
    <source>
        <dbReference type="Pfam" id="PF20266"/>
    </source>
</evidence>